<dbReference type="Proteomes" id="UP001521116">
    <property type="component" value="Unassembled WGS sequence"/>
</dbReference>
<dbReference type="Gene3D" id="1.20.5.510">
    <property type="entry name" value="Single helix bin"/>
    <property type="match status" value="1"/>
</dbReference>
<keyword evidence="2 6" id="KW-0812">Transmembrane</keyword>
<dbReference type="SUPFAM" id="SSF117281">
    <property type="entry name" value="Kelch motif"/>
    <property type="match status" value="1"/>
</dbReference>
<proteinExistence type="predicted"/>
<evidence type="ECO:0000256" key="7">
    <source>
        <dbReference type="SAM" id="SignalP"/>
    </source>
</evidence>
<evidence type="ECO:0000256" key="6">
    <source>
        <dbReference type="SAM" id="Phobius"/>
    </source>
</evidence>
<sequence length="587" mass="62258">MHLRRSSPQAGGIAFAHAAALALTLLLLLSPATAQATIPTASNFIRRATHASAVLNSTLYIDGGLFSQYINGTLDTLLPRQLNATLALPLHHPWTNATAPLTAIPKPPSAPIYKYADLWTDAAGAALYSWAGETVGTSPPALSLWKFTPSPADGANGTWAAVDARDPAAFNQLARPAGGYSASCRGAGWYLGGYTSGATDARWGDGGAAPVPGMVSYNYSSGAWRNVSVEGFAGGGTAAWGKMADVPFGEGGGGVLAVLGGEGGDREVLRNTEGGRSFANVSLYDPLRDRWFGQFTTGEAPGVRDGFCMVGAQGKNGSFELFVYGGWLASKSDVYSDVYILSLPGFHWFKGPSVGAPRMQHSCNVIGSGNRQMLAIGGLALQWQPSSEQKWKEPDEWRNGLGVFDMTTLEWTDSYDPDLEYDTPDVIKQWYSEGGEAAWTSNSVKALFSETSTSSASSSSSSAGGGSSSESNDSSSSSSNTGAVAGGVVGGVAGLALILGALWYLRRRKQRQFQEKYEQQESPRSESSVNNSFQAHEMDNCDRAELDWDAHNAELDSTMKTELDSTAVKRVPQRTSKTRSGVYELPV</sequence>
<feature type="signal peptide" evidence="7">
    <location>
        <begin position="1"/>
        <end position="34"/>
    </location>
</feature>
<evidence type="ECO:0000313" key="8">
    <source>
        <dbReference type="EMBL" id="KAL1616162.1"/>
    </source>
</evidence>
<dbReference type="Gene3D" id="2.120.10.80">
    <property type="entry name" value="Kelch-type beta propeller"/>
    <property type="match status" value="1"/>
</dbReference>
<evidence type="ECO:0008006" key="10">
    <source>
        <dbReference type="Google" id="ProtNLM"/>
    </source>
</evidence>
<dbReference type="PANTHER" id="PTHR15549:SF27">
    <property type="entry name" value="CHITIN-BINDING TYPE-1 DOMAIN-CONTAINING PROTEIN"/>
    <property type="match status" value="1"/>
</dbReference>
<gene>
    <name evidence="8" type="ORF">SLS56_011526</name>
</gene>
<dbReference type="NCBIfam" id="TIGR01167">
    <property type="entry name" value="LPXTG_anchor"/>
    <property type="match status" value="1"/>
</dbReference>
<evidence type="ECO:0000256" key="2">
    <source>
        <dbReference type="ARBA" id="ARBA00022692"/>
    </source>
</evidence>
<feature type="transmembrane region" description="Helical" evidence="6">
    <location>
        <begin position="483"/>
        <end position="505"/>
    </location>
</feature>
<comment type="caution">
    <text evidence="8">The sequence shown here is derived from an EMBL/GenBank/DDBJ whole genome shotgun (WGS) entry which is preliminary data.</text>
</comment>
<reference evidence="8 9" key="1">
    <citation type="submission" date="2024-02" db="EMBL/GenBank/DDBJ databases">
        <title>De novo assembly and annotation of 12 fungi associated with fruit tree decline syndrome in Ontario, Canada.</title>
        <authorList>
            <person name="Sulman M."/>
            <person name="Ellouze W."/>
            <person name="Ilyukhin E."/>
        </authorList>
    </citation>
    <scope>NUCLEOTIDE SEQUENCE [LARGE SCALE GENOMIC DNA]</scope>
    <source>
        <strain evidence="8 9">M1-105</strain>
    </source>
</reference>
<evidence type="ECO:0000256" key="5">
    <source>
        <dbReference type="SAM" id="MobiDB-lite"/>
    </source>
</evidence>
<protein>
    <recommendedName>
        <fullName evidence="10">Kelch repeat protein</fullName>
    </recommendedName>
</protein>
<feature type="region of interest" description="Disordered" evidence="5">
    <location>
        <begin position="453"/>
        <end position="481"/>
    </location>
</feature>
<dbReference type="PANTHER" id="PTHR15549">
    <property type="entry name" value="PAIRED IMMUNOGLOBULIN-LIKE TYPE 2 RECEPTOR"/>
    <property type="match status" value="1"/>
</dbReference>
<name>A0ABR3SBD2_9PEZI</name>
<dbReference type="EMBL" id="JAJVDC020000278">
    <property type="protein sequence ID" value="KAL1616162.1"/>
    <property type="molecule type" value="Genomic_DNA"/>
</dbReference>
<feature type="region of interest" description="Disordered" evidence="5">
    <location>
        <begin position="564"/>
        <end position="587"/>
    </location>
</feature>
<accession>A0ABR3SBD2</accession>
<keyword evidence="4 6" id="KW-0472">Membrane</keyword>
<organism evidence="8 9">
    <name type="scientific">Neofusicoccum ribis</name>
    <dbReference type="NCBI Taxonomy" id="45134"/>
    <lineage>
        <taxon>Eukaryota</taxon>
        <taxon>Fungi</taxon>
        <taxon>Dikarya</taxon>
        <taxon>Ascomycota</taxon>
        <taxon>Pezizomycotina</taxon>
        <taxon>Dothideomycetes</taxon>
        <taxon>Dothideomycetes incertae sedis</taxon>
        <taxon>Botryosphaeriales</taxon>
        <taxon>Botryosphaeriaceae</taxon>
        <taxon>Neofusicoccum</taxon>
    </lineage>
</organism>
<dbReference type="InterPro" id="IPR051694">
    <property type="entry name" value="Immunoregulatory_rcpt-like"/>
</dbReference>
<keyword evidence="7" id="KW-0732">Signal</keyword>
<comment type="subcellular location">
    <subcellularLocation>
        <location evidence="1">Membrane</location>
        <topology evidence="1">Single-pass membrane protein</topology>
    </subcellularLocation>
</comment>
<keyword evidence="3 6" id="KW-1133">Transmembrane helix</keyword>
<evidence type="ECO:0000313" key="9">
    <source>
        <dbReference type="Proteomes" id="UP001521116"/>
    </source>
</evidence>
<keyword evidence="9" id="KW-1185">Reference proteome</keyword>
<evidence type="ECO:0000256" key="1">
    <source>
        <dbReference type="ARBA" id="ARBA00004167"/>
    </source>
</evidence>
<dbReference type="InterPro" id="IPR015915">
    <property type="entry name" value="Kelch-typ_b-propeller"/>
</dbReference>
<evidence type="ECO:0000256" key="4">
    <source>
        <dbReference type="ARBA" id="ARBA00023136"/>
    </source>
</evidence>
<evidence type="ECO:0000256" key="3">
    <source>
        <dbReference type="ARBA" id="ARBA00022989"/>
    </source>
</evidence>
<feature type="chain" id="PRO_5046774069" description="Kelch repeat protein" evidence="7">
    <location>
        <begin position="35"/>
        <end position="587"/>
    </location>
</feature>